<protein>
    <submittedName>
        <fullName evidence="1">Uncharacterized protein</fullName>
    </submittedName>
</protein>
<dbReference type="PANTHER" id="PTHR48006">
    <property type="entry name" value="LEUCINE-RICH REPEAT-CONTAINING PROTEIN DDB_G0281931-RELATED"/>
    <property type="match status" value="1"/>
</dbReference>
<keyword evidence="2" id="KW-1185">Reference proteome</keyword>
<dbReference type="EMBL" id="JACGCM010000347">
    <property type="protein sequence ID" value="KAF6173385.1"/>
    <property type="molecule type" value="Genomic_DNA"/>
</dbReference>
<comment type="caution">
    <text evidence="1">The sequence shown here is derived from an EMBL/GenBank/DDBJ whole genome shotgun (WGS) entry which is preliminary data.</text>
</comment>
<organism evidence="1 2">
    <name type="scientific">Kingdonia uniflora</name>
    <dbReference type="NCBI Taxonomy" id="39325"/>
    <lineage>
        <taxon>Eukaryota</taxon>
        <taxon>Viridiplantae</taxon>
        <taxon>Streptophyta</taxon>
        <taxon>Embryophyta</taxon>
        <taxon>Tracheophyta</taxon>
        <taxon>Spermatophyta</taxon>
        <taxon>Magnoliopsida</taxon>
        <taxon>Ranunculales</taxon>
        <taxon>Circaeasteraceae</taxon>
        <taxon>Kingdonia</taxon>
    </lineage>
</organism>
<evidence type="ECO:0000313" key="2">
    <source>
        <dbReference type="Proteomes" id="UP000541444"/>
    </source>
</evidence>
<name>A0A7J7P1S2_9MAGN</name>
<dbReference type="InterPro" id="IPR032675">
    <property type="entry name" value="LRR_dom_sf"/>
</dbReference>
<dbReference type="OrthoDB" id="676979at2759"/>
<dbReference type="AlphaFoldDB" id="A0A7J7P1S2"/>
<proteinExistence type="predicted"/>
<dbReference type="PANTHER" id="PTHR48006:SF60">
    <property type="entry name" value="PROTEIN KINASE DOMAIN-CONTAINING PROTEIN"/>
    <property type="match status" value="1"/>
</dbReference>
<dbReference type="Gene3D" id="3.80.10.10">
    <property type="entry name" value="Ribonuclease Inhibitor"/>
    <property type="match status" value="1"/>
</dbReference>
<evidence type="ECO:0000313" key="1">
    <source>
        <dbReference type="EMBL" id="KAF6173385.1"/>
    </source>
</evidence>
<accession>A0A7J7P1S2</accession>
<dbReference type="Pfam" id="PF00560">
    <property type="entry name" value="LRR_1"/>
    <property type="match status" value="2"/>
</dbReference>
<dbReference type="SUPFAM" id="SSF52058">
    <property type="entry name" value="L domain-like"/>
    <property type="match status" value="1"/>
</dbReference>
<dbReference type="InterPro" id="IPR051824">
    <property type="entry name" value="LRR_Rcpt-Like_S/T_Kinase"/>
</dbReference>
<gene>
    <name evidence="1" type="ORF">GIB67_027080</name>
</gene>
<dbReference type="InterPro" id="IPR001611">
    <property type="entry name" value="Leu-rich_rpt"/>
</dbReference>
<reference evidence="1 2" key="1">
    <citation type="journal article" date="2020" name="IScience">
        <title>Genome Sequencing of the Endangered Kingdonia uniflora (Circaeasteraceae, Ranunculales) Reveals Potential Mechanisms of Evolutionary Specialization.</title>
        <authorList>
            <person name="Sun Y."/>
            <person name="Deng T."/>
            <person name="Zhang A."/>
            <person name="Moore M.J."/>
            <person name="Landis J.B."/>
            <person name="Lin N."/>
            <person name="Zhang H."/>
            <person name="Zhang X."/>
            <person name="Huang J."/>
            <person name="Zhang X."/>
            <person name="Sun H."/>
            <person name="Wang H."/>
        </authorList>
    </citation>
    <scope>NUCLEOTIDE SEQUENCE [LARGE SCALE GENOMIC DNA]</scope>
    <source>
        <strain evidence="1">TB1705</strain>
        <tissue evidence="1">Leaf</tissue>
    </source>
</reference>
<sequence length="115" mass="12377">MNLTGALPSEFANLTFLREIDLSQNFLNGSIPTSWFSLSLVTLGVLGNNVVGTIPGEIGGIATLEELLGSANNFTGTLPPELGDLKSLTDFRIDGNRISEKIPDFIGNWINITRL</sequence>
<dbReference type="Proteomes" id="UP000541444">
    <property type="component" value="Unassembled WGS sequence"/>
</dbReference>